<protein>
    <submittedName>
        <fullName evidence="1">Uncharacterized protein</fullName>
    </submittedName>
</protein>
<accession>E8LDL5</accession>
<dbReference type="Proteomes" id="UP000004923">
    <property type="component" value="Unassembled WGS sequence"/>
</dbReference>
<evidence type="ECO:0000313" key="1">
    <source>
        <dbReference type="EMBL" id="EFY05054.1"/>
    </source>
</evidence>
<dbReference type="EMBL" id="AEVN01000038">
    <property type="protein sequence ID" value="EFY05054.1"/>
    <property type="molecule type" value="Genomic_DNA"/>
</dbReference>
<dbReference type="OrthoDB" id="9960054at2"/>
<dbReference type="AlphaFoldDB" id="E8LDL5"/>
<evidence type="ECO:0000313" key="2">
    <source>
        <dbReference type="Proteomes" id="UP000004923"/>
    </source>
</evidence>
<reference evidence="1 2" key="1">
    <citation type="submission" date="2011-01" db="EMBL/GenBank/DDBJ databases">
        <authorList>
            <person name="Weinstock G."/>
            <person name="Sodergren E."/>
            <person name="Clifton S."/>
            <person name="Fulton L."/>
            <person name="Fulton B."/>
            <person name="Courtney L."/>
            <person name="Fronick C."/>
            <person name="Harrison M."/>
            <person name="Strong C."/>
            <person name="Farmer C."/>
            <person name="Delahaunty K."/>
            <person name="Markovic C."/>
            <person name="Hall O."/>
            <person name="Minx P."/>
            <person name="Tomlinson C."/>
            <person name="Mitreva M."/>
            <person name="Hou S."/>
            <person name="Chen J."/>
            <person name="Wollam A."/>
            <person name="Pepin K.H."/>
            <person name="Johnson M."/>
            <person name="Bhonagiri V."/>
            <person name="Zhang X."/>
            <person name="Suruliraj S."/>
            <person name="Warren W."/>
            <person name="Chinwalla A."/>
            <person name="Mardis E.R."/>
            <person name="Wilson R.K."/>
        </authorList>
    </citation>
    <scope>NUCLEOTIDE SEQUENCE [LARGE SCALE GENOMIC DNA]</scope>
    <source>
        <strain evidence="1 2">YIT 12067</strain>
    </source>
</reference>
<comment type="caution">
    <text evidence="1">The sequence shown here is derived from an EMBL/GenBank/DDBJ whole genome shotgun (WGS) entry which is preliminary data.</text>
</comment>
<dbReference type="RefSeq" id="WP_009145313.1">
    <property type="nucleotide sequence ID" value="NZ_GL830879.1"/>
</dbReference>
<keyword evidence="2" id="KW-1185">Reference proteome</keyword>
<proteinExistence type="predicted"/>
<gene>
    <name evidence="1" type="ORF">HMPREF9443_00942</name>
</gene>
<organism evidence="1 2">
    <name type="scientific">Phascolarctobacterium succinatutens YIT 12067</name>
    <dbReference type="NCBI Taxonomy" id="626939"/>
    <lineage>
        <taxon>Bacteria</taxon>
        <taxon>Bacillati</taxon>
        <taxon>Bacillota</taxon>
        <taxon>Negativicutes</taxon>
        <taxon>Acidaminococcales</taxon>
        <taxon>Acidaminococcaceae</taxon>
        <taxon>Phascolarctobacterium</taxon>
    </lineage>
</organism>
<name>E8LDL5_9FIRM</name>
<sequence>MKNKLINFIAAMGIPVSGITTQGAGCTGICGSCSLNCAPGIVALLLLAGKAIYKRYHGEVMQHE</sequence>
<dbReference type="HOGENOM" id="CLU_2863920_0_0_9"/>